<dbReference type="Proteomes" id="UP001472866">
    <property type="component" value="Chromosome 03"/>
</dbReference>
<dbReference type="SMART" id="SM00454">
    <property type="entry name" value="SAM"/>
    <property type="match status" value="1"/>
</dbReference>
<dbReference type="SUPFAM" id="SSF47769">
    <property type="entry name" value="SAM/Pointed domain"/>
    <property type="match status" value="1"/>
</dbReference>
<dbReference type="PROSITE" id="PS50105">
    <property type="entry name" value="SAM_DOMAIN"/>
    <property type="match status" value="1"/>
</dbReference>
<dbReference type="InterPro" id="IPR013761">
    <property type="entry name" value="SAM/pointed_sf"/>
</dbReference>
<reference evidence="3 4" key="1">
    <citation type="submission" date="2024-03" db="EMBL/GenBank/DDBJ databases">
        <title>Complete genome sequence of the green alga Chloropicon roscoffensis RCC1871.</title>
        <authorList>
            <person name="Lemieux C."/>
            <person name="Pombert J.-F."/>
            <person name="Otis C."/>
            <person name="Turmel M."/>
        </authorList>
    </citation>
    <scope>NUCLEOTIDE SEQUENCE [LARGE SCALE GENOMIC DNA]</scope>
    <source>
        <strain evidence="3 4">RCC1871</strain>
    </source>
</reference>
<gene>
    <name evidence="3" type="ORF">HKI87_03g25670</name>
</gene>
<dbReference type="Gene3D" id="1.10.150.50">
    <property type="entry name" value="Transcription Factor, Ets-1"/>
    <property type="match status" value="1"/>
</dbReference>
<dbReference type="AlphaFoldDB" id="A0AAX4P551"/>
<evidence type="ECO:0000313" key="4">
    <source>
        <dbReference type="Proteomes" id="UP001472866"/>
    </source>
</evidence>
<protein>
    <submittedName>
        <fullName evidence="3">SAM domain-containing protein</fullName>
    </submittedName>
</protein>
<feature type="compositionally biased region" description="Acidic residues" evidence="1">
    <location>
        <begin position="21"/>
        <end position="42"/>
    </location>
</feature>
<dbReference type="EMBL" id="CP151503">
    <property type="protein sequence ID" value="WZN61033.1"/>
    <property type="molecule type" value="Genomic_DNA"/>
</dbReference>
<keyword evidence="4" id="KW-1185">Reference proteome</keyword>
<dbReference type="InterPro" id="IPR001660">
    <property type="entry name" value="SAM"/>
</dbReference>
<name>A0AAX4P551_9CHLO</name>
<feature type="region of interest" description="Disordered" evidence="1">
    <location>
        <begin position="1"/>
        <end position="58"/>
    </location>
</feature>
<evidence type="ECO:0000256" key="1">
    <source>
        <dbReference type="SAM" id="MobiDB-lite"/>
    </source>
</evidence>
<accession>A0AAX4P551</accession>
<sequence length="148" mass="16352">MGNAASSGCFPSKKRVAAEAAEAEAEEPAAEELSDLEEEEVQLEQAAPSTAIESSPAPPLVMVDIKEKNQLSASSQVKNEWYEFGVDEKVCALLRKAEMEHYIPNFAFHQIEFDTLPCLTVDDLKDMNVNRVGHRRKLLSQFKGIEAA</sequence>
<proteinExistence type="predicted"/>
<evidence type="ECO:0000259" key="2">
    <source>
        <dbReference type="PROSITE" id="PS50105"/>
    </source>
</evidence>
<evidence type="ECO:0000313" key="3">
    <source>
        <dbReference type="EMBL" id="WZN61033.1"/>
    </source>
</evidence>
<dbReference type="Pfam" id="PF00536">
    <property type="entry name" value="SAM_1"/>
    <property type="match status" value="1"/>
</dbReference>
<organism evidence="3 4">
    <name type="scientific">Chloropicon roscoffensis</name>
    <dbReference type="NCBI Taxonomy" id="1461544"/>
    <lineage>
        <taxon>Eukaryota</taxon>
        <taxon>Viridiplantae</taxon>
        <taxon>Chlorophyta</taxon>
        <taxon>Chloropicophyceae</taxon>
        <taxon>Chloropicales</taxon>
        <taxon>Chloropicaceae</taxon>
        <taxon>Chloropicon</taxon>
    </lineage>
</organism>
<feature type="domain" description="SAM" evidence="2">
    <location>
        <begin position="81"/>
        <end position="148"/>
    </location>
</feature>